<dbReference type="SMART" id="SM00744">
    <property type="entry name" value="RINGv"/>
    <property type="match status" value="1"/>
</dbReference>
<feature type="transmembrane region" description="Helical" evidence="5">
    <location>
        <begin position="711"/>
        <end position="732"/>
    </location>
</feature>
<evidence type="ECO:0000256" key="5">
    <source>
        <dbReference type="SAM" id="Phobius"/>
    </source>
</evidence>
<keyword evidence="5" id="KW-1133">Transmembrane helix</keyword>
<feature type="domain" description="RING-CH-type" evidence="6">
    <location>
        <begin position="40"/>
        <end position="101"/>
    </location>
</feature>
<keyword evidence="5" id="KW-0812">Transmembrane</keyword>
<feature type="compositionally biased region" description="Basic and acidic residues" evidence="4">
    <location>
        <begin position="9"/>
        <end position="22"/>
    </location>
</feature>
<keyword evidence="1" id="KW-0479">Metal-binding</keyword>
<dbReference type="CDD" id="cd16702">
    <property type="entry name" value="RING_CH-C4HC3_MARCH6"/>
    <property type="match status" value="1"/>
</dbReference>
<dbReference type="PROSITE" id="PS51292">
    <property type="entry name" value="ZF_RING_CH"/>
    <property type="match status" value="1"/>
</dbReference>
<reference evidence="7 8" key="1">
    <citation type="submission" date="2021-05" db="EMBL/GenBank/DDBJ databases">
        <title>Genome Assembly of Synthetic Allotetraploid Brassica napus Reveals Homoeologous Exchanges between Subgenomes.</title>
        <authorList>
            <person name="Davis J.T."/>
        </authorList>
    </citation>
    <scope>NUCLEOTIDE SEQUENCE [LARGE SCALE GENOMIC DNA]</scope>
    <source>
        <strain evidence="8">cv. Da-Ae</strain>
        <tissue evidence="7">Seedling</tissue>
    </source>
</reference>
<keyword evidence="2" id="KW-0863">Zinc-finger</keyword>
<sequence length="998" mass="115411">RVHRKKERKRDDDEKRVSRDSPEMTQLGGSDQSFSHGEQEEDGEENLCRICRSPEKPGNPLMHPCSCRGSIKYVHHDCLLIWLNRRGYKQCEVCGRSYSYVPVYSESAPERLPCKEFLIEVLLRAVKLIVPWLAVMLLNTYFVSFHPWAQQLAAAHSRNDSWMSRRLAYWHPGLLYSILVVSFMTMMTTIMVTEVGDVDVRRFGRVVEVLWKHMTILCVWYHRKLGRVFDQPQRPIVHAEIHEFGVIRELLFFLDDDAFALLAISVYVSTLFVLLPVWIGWAVLATVGGSFLFGNSPVTLGYVTLLSTCFAYFTLPLIPFPAIVRWVSLGVHFTALKLPCLLWDFSVKSCKALQSQTSFPAIVKWFSLGFHYIAVILPPLLWIFIKEASVLCFKIGVVPWMIGYWLEICTSPLFGTSFFLRFETLSDFPGMTTLRWVAGTLCLFVAESFMKRIQEIVHKRAFWYLVDVTDPDYDITKMNFGYTLFALASHCVSLVIMFHLPIRAITLISPSIMDEKVSLGARFVYFRLLMSSPKWLIGLTKPAVELLVQKWVITVSSWLELSDFLLVAPRGEDLDQNVRPVMQPRSFLLFCSLAEGSMVTLHGSQNDEDDVKDQRDNRFLLRIVLMLMLAALSLFIVSTAFMALPILLGRVFLEFISSLMLRYFGLKRDDLCAFWIGYSTLEEIYTFTCFAYDQIHKGRIDVLLRDIRNGLLFFIWITVVPGLLGLLIDLMIIIPTRVPLDESPVYFLFQDWLIGVVVLHIWALLTMLTPINRFATKALRRKFERIRTVGIDRLPSMWLLREVIGSIAITLLITLSFPYLLVKYLIPLLGYQESVNSAVERLIWPALFALVVVWFMVKLTREVVIYVHQLVFNERYMSCVYKSMECVTNNDSFVDNQNMLLSLVMYWLMGRIRRRIASLIFLHEEGVKQSDKKVQCYEPATMKYLGYFPALSTAEISSFCERVTLSRKARAQSSFKVRRQFLRILLKYIVEHQELICE</sequence>
<feature type="transmembrane region" description="Helical" evidence="5">
    <location>
        <begin position="128"/>
        <end position="149"/>
    </location>
</feature>
<feature type="transmembrane region" description="Helical" evidence="5">
    <location>
        <begin position="326"/>
        <end position="345"/>
    </location>
</feature>
<organism evidence="7 8">
    <name type="scientific">Brassica napus</name>
    <name type="common">Rape</name>
    <dbReference type="NCBI Taxonomy" id="3708"/>
    <lineage>
        <taxon>Eukaryota</taxon>
        <taxon>Viridiplantae</taxon>
        <taxon>Streptophyta</taxon>
        <taxon>Embryophyta</taxon>
        <taxon>Tracheophyta</taxon>
        <taxon>Spermatophyta</taxon>
        <taxon>Magnoliopsida</taxon>
        <taxon>eudicotyledons</taxon>
        <taxon>Gunneridae</taxon>
        <taxon>Pentapetalae</taxon>
        <taxon>rosids</taxon>
        <taxon>malvids</taxon>
        <taxon>Brassicales</taxon>
        <taxon>Brassicaceae</taxon>
        <taxon>Brassiceae</taxon>
        <taxon>Brassica</taxon>
    </lineage>
</organism>
<dbReference type="Pfam" id="PF12906">
    <property type="entry name" value="RINGv"/>
    <property type="match status" value="1"/>
</dbReference>
<feature type="transmembrane region" description="Helical" evidence="5">
    <location>
        <begin position="647"/>
        <end position="665"/>
    </location>
</feature>
<feature type="region of interest" description="Disordered" evidence="4">
    <location>
        <begin position="1"/>
        <end position="41"/>
    </location>
</feature>
<dbReference type="PANTHER" id="PTHR13145:SF7">
    <property type="entry name" value="RING-CH-TYPE DOMAIN-CONTAINING PROTEIN"/>
    <property type="match status" value="1"/>
</dbReference>
<evidence type="ECO:0000256" key="1">
    <source>
        <dbReference type="ARBA" id="ARBA00022723"/>
    </source>
</evidence>
<accession>A0ABQ8DXK5</accession>
<keyword evidence="3" id="KW-0862">Zinc</keyword>
<evidence type="ECO:0000256" key="3">
    <source>
        <dbReference type="ARBA" id="ARBA00022833"/>
    </source>
</evidence>
<evidence type="ECO:0000313" key="7">
    <source>
        <dbReference type="EMBL" id="KAH0933922.1"/>
    </source>
</evidence>
<evidence type="ECO:0000313" key="8">
    <source>
        <dbReference type="Proteomes" id="UP000824890"/>
    </source>
</evidence>
<protein>
    <recommendedName>
        <fullName evidence="6">RING-CH-type domain-containing protein</fullName>
    </recommendedName>
</protein>
<feature type="transmembrane region" description="Helical" evidence="5">
    <location>
        <begin position="842"/>
        <end position="860"/>
    </location>
</feature>
<keyword evidence="8" id="KW-1185">Reference proteome</keyword>
<comment type="caution">
    <text evidence="7">The sequence shown here is derived from an EMBL/GenBank/DDBJ whole genome shotgun (WGS) entry which is preliminary data.</text>
</comment>
<feature type="transmembrane region" description="Helical" evidence="5">
    <location>
        <begin position="169"/>
        <end position="192"/>
    </location>
</feature>
<evidence type="ECO:0000259" key="6">
    <source>
        <dbReference type="PROSITE" id="PS51292"/>
    </source>
</evidence>
<evidence type="ECO:0000256" key="4">
    <source>
        <dbReference type="SAM" id="MobiDB-lite"/>
    </source>
</evidence>
<dbReference type="PANTHER" id="PTHR13145">
    <property type="entry name" value="SSM4 PROTEIN"/>
    <property type="match status" value="1"/>
</dbReference>
<feature type="transmembrane region" description="Helical" evidence="5">
    <location>
        <begin position="803"/>
        <end position="822"/>
    </location>
</feature>
<feature type="compositionally biased region" description="Polar residues" evidence="4">
    <location>
        <begin position="23"/>
        <end position="36"/>
    </location>
</feature>
<feature type="non-terminal residue" evidence="7">
    <location>
        <position position="1"/>
    </location>
</feature>
<feature type="transmembrane region" description="Helical" evidence="5">
    <location>
        <begin position="299"/>
        <end position="319"/>
    </location>
</feature>
<dbReference type="InterPro" id="IPR056521">
    <property type="entry name" value="MARCHF6-like_C"/>
</dbReference>
<gene>
    <name evidence="7" type="ORF">HID58_011039</name>
</gene>
<feature type="transmembrane region" description="Helical" evidence="5">
    <location>
        <begin position="752"/>
        <end position="775"/>
    </location>
</feature>
<keyword evidence="5" id="KW-0472">Membrane</keyword>
<name>A0ABQ8DXK5_BRANA</name>
<dbReference type="SUPFAM" id="SSF57850">
    <property type="entry name" value="RING/U-box"/>
    <property type="match status" value="1"/>
</dbReference>
<dbReference type="InterPro" id="IPR011016">
    <property type="entry name" value="Znf_RING-CH"/>
</dbReference>
<feature type="transmembrane region" description="Helical" evidence="5">
    <location>
        <begin position="619"/>
        <end position="641"/>
    </location>
</feature>
<feature type="transmembrane region" description="Helical" evidence="5">
    <location>
        <begin position="397"/>
        <end position="420"/>
    </location>
</feature>
<dbReference type="EMBL" id="JAGKQM010000003">
    <property type="protein sequence ID" value="KAH0933922.1"/>
    <property type="molecule type" value="Genomic_DNA"/>
</dbReference>
<feature type="transmembrane region" description="Helical" evidence="5">
    <location>
        <begin position="258"/>
        <end position="279"/>
    </location>
</feature>
<dbReference type="Proteomes" id="UP000824890">
    <property type="component" value="Unassembled WGS sequence"/>
</dbReference>
<feature type="transmembrane region" description="Helical" evidence="5">
    <location>
        <begin position="365"/>
        <end position="385"/>
    </location>
</feature>
<dbReference type="Gene3D" id="3.30.40.10">
    <property type="entry name" value="Zinc/RING finger domain, C3HC4 (zinc finger)"/>
    <property type="match status" value="1"/>
</dbReference>
<dbReference type="InterPro" id="IPR013083">
    <property type="entry name" value="Znf_RING/FYVE/PHD"/>
</dbReference>
<evidence type="ECO:0000256" key="2">
    <source>
        <dbReference type="ARBA" id="ARBA00022771"/>
    </source>
</evidence>
<proteinExistence type="predicted"/>
<dbReference type="Pfam" id="PF23113">
    <property type="entry name" value="MARCHF6_C"/>
    <property type="match status" value="1"/>
</dbReference>